<gene>
    <name evidence="2" type="ORF">CYNAS_LOCUS11659</name>
</gene>
<reference evidence="2" key="1">
    <citation type="submission" date="2023-07" db="EMBL/GenBank/DDBJ databases">
        <authorList>
            <consortium name="CYATHOMIX"/>
        </authorList>
    </citation>
    <scope>NUCLEOTIDE SEQUENCE</scope>
    <source>
        <strain evidence="2">N/A</strain>
    </source>
</reference>
<keyword evidence="3" id="KW-1185">Reference proteome</keyword>
<evidence type="ECO:0000313" key="2">
    <source>
        <dbReference type="EMBL" id="CAJ0599676.1"/>
    </source>
</evidence>
<organism evidence="2 3">
    <name type="scientific">Cylicocyclus nassatus</name>
    <name type="common">Nematode worm</name>
    <dbReference type="NCBI Taxonomy" id="53992"/>
    <lineage>
        <taxon>Eukaryota</taxon>
        <taxon>Metazoa</taxon>
        <taxon>Ecdysozoa</taxon>
        <taxon>Nematoda</taxon>
        <taxon>Chromadorea</taxon>
        <taxon>Rhabditida</taxon>
        <taxon>Rhabditina</taxon>
        <taxon>Rhabditomorpha</taxon>
        <taxon>Strongyloidea</taxon>
        <taxon>Strongylidae</taxon>
        <taxon>Cylicocyclus</taxon>
    </lineage>
</organism>
<protein>
    <submittedName>
        <fullName evidence="2">Uncharacterized protein</fullName>
    </submittedName>
</protein>
<name>A0AA36M6A6_CYLNA</name>
<dbReference type="AlphaFoldDB" id="A0AA36M6A6"/>
<accession>A0AA36M6A6</accession>
<feature type="region of interest" description="Disordered" evidence="1">
    <location>
        <begin position="117"/>
        <end position="141"/>
    </location>
</feature>
<dbReference type="Proteomes" id="UP001176961">
    <property type="component" value="Unassembled WGS sequence"/>
</dbReference>
<proteinExistence type="predicted"/>
<comment type="caution">
    <text evidence="2">The sequence shown here is derived from an EMBL/GenBank/DDBJ whole genome shotgun (WGS) entry which is preliminary data.</text>
</comment>
<evidence type="ECO:0000256" key="1">
    <source>
        <dbReference type="SAM" id="MobiDB-lite"/>
    </source>
</evidence>
<dbReference type="EMBL" id="CATQJL010000223">
    <property type="protein sequence ID" value="CAJ0599676.1"/>
    <property type="molecule type" value="Genomic_DNA"/>
</dbReference>
<evidence type="ECO:0000313" key="3">
    <source>
        <dbReference type="Proteomes" id="UP001176961"/>
    </source>
</evidence>
<sequence length="141" mass="15670">MSQTKKPRVDRNAVFTEAENKKLIALHLENREQFHGKFKSGRYSFFTESLEKKKYMGTGGEALAEKHHIAGVPGLDEESDGELEYKSDDALVPNGLGTSFGPITIRDVIGEEEEVVLDDSPETFEEGRKKPATTDLALSKL</sequence>